<evidence type="ECO:0000313" key="3">
    <source>
        <dbReference type="EMBL" id="OQR68654.1"/>
    </source>
</evidence>
<organism evidence="3 4">
    <name type="scientific">Tropilaelaps mercedesae</name>
    <dbReference type="NCBI Taxonomy" id="418985"/>
    <lineage>
        <taxon>Eukaryota</taxon>
        <taxon>Metazoa</taxon>
        <taxon>Ecdysozoa</taxon>
        <taxon>Arthropoda</taxon>
        <taxon>Chelicerata</taxon>
        <taxon>Arachnida</taxon>
        <taxon>Acari</taxon>
        <taxon>Parasitiformes</taxon>
        <taxon>Mesostigmata</taxon>
        <taxon>Gamasina</taxon>
        <taxon>Dermanyssoidea</taxon>
        <taxon>Laelapidae</taxon>
        <taxon>Tropilaelaps</taxon>
    </lineage>
</organism>
<keyword evidence="2" id="KW-0812">Transmembrane</keyword>
<keyword evidence="4" id="KW-1185">Reference proteome</keyword>
<dbReference type="EMBL" id="MNPL01023846">
    <property type="protein sequence ID" value="OQR68654.1"/>
    <property type="molecule type" value="Genomic_DNA"/>
</dbReference>
<protein>
    <submittedName>
        <fullName evidence="3">Uncharacterized protein</fullName>
    </submittedName>
</protein>
<proteinExistence type="predicted"/>
<keyword evidence="2" id="KW-1133">Transmembrane helix</keyword>
<dbReference type="InParanoid" id="A0A1V9X570"/>
<keyword evidence="2" id="KW-0472">Membrane</keyword>
<evidence type="ECO:0000256" key="1">
    <source>
        <dbReference type="SAM" id="MobiDB-lite"/>
    </source>
</evidence>
<dbReference type="AlphaFoldDB" id="A0A1V9X570"/>
<dbReference type="Proteomes" id="UP000192247">
    <property type="component" value="Unassembled WGS sequence"/>
</dbReference>
<evidence type="ECO:0000256" key="2">
    <source>
        <dbReference type="SAM" id="Phobius"/>
    </source>
</evidence>
<sequence length="69" mass="7257">MQPVHNTATARSAGALLGVIVTAALDDQMLFFVAEMKAGKKPLPTSTKEVNDKSANNRSSGSQGKQKNV</sequence>
<name>A0A1V9X570_9ACAR</name>
<comment type="caution">
    <text evidence="3">The sequence shown here is derived from an EMBL/GenBank/DDBJ whole genome shotgun (WGS) entry which is preliminary data.</text>
</comment>
<evidence type="ECO:0000313" key="4">
    <source>
        <dbReference type="Proteomes" id="UP000192247"/>
    </source>
</evidence>
<gene>
    <name evidence="3" type="ORF">BIW11_04519</name>
</gene>
<feature type="compositionally biased region" description="Polar residues" evidence="1">
    <location>
        <begin position="44"/>
        <end position="69"/>
    </location>
</feature>
<reference evidence="3 4" key="1">
    <citation type="journal article" date="2017" name="Gigascience">
        <title>Draft genome of the honey bee ectoparasitic mite, Tropilaelaps mercedesae, is shaped by the parasitic life history.</title>
        <authorList>
            <person name="Dong X."/>
            <person name="Armstrong S.D."/>
            <person name="Xia D."/>
            <person name="Makepeace B.L."/>
            <person name="Darby A.C."/>
            <person name="Kadowaki T."/>
        </authorList>
    </citation>
    <scope>NUCLEOTIDE SEQUENCE [LARGE SCALE GENOMIC DNA]</scope>
    <source>
        <strain evidence="3">Wuxi-XJTLU</strain>
    </source>
</reference>
<accession>A0A1V9X570</accession>
<feature type="transmembrane region" description="Helical" evidence="2">
    <location>
        <begin position="12"/>
        <end position="34"/>
    </location>
</feature>
<feature type="region of interest" description="Disordered" evidence="1">
    <location>
        <begin position="41"/>
        <end position="69"/>
    </location>
</feature>